<comment type="caution">
    <text evidence="21">The sequence shown here is derived from an EMBL/GenBank/DDBJ whole genome shotgun (WGS) entry which is preliminary data.</text>
</comment>
<evidence type="ECO:0000259" key="18">
    <source>
        <dbReference type="Pfam" id="PF13979"/>
    </source>
</evidence>
<evidence type="ECO:0000259" key="19">
    <source>
        <dbReference type="Pfam" id="PF13981"/>
    </source>
</evidence>
<dbReference type="RefSeq" id="WP_078001021.1">
    <property type="nucleotide sequence ID" value="NZ_MRUL01000001.1"/>
</dbReference>
<feature type="domain" description="Secreted effector protein PipB2 N-terminal" evidence="20">
    <location>
        <begin position="11"/>
        <end position="121"/>
    </location>
</feature>
<comment type="catalytic activity">
    <reaction evidence="1">
        <text>S-ubiquitinyl-[E2 ubiquitin-conjugating enzyme]-L-cysteine + [acceptor protein]-L-lysine = [E2 ubiquitin-conjugating enzyme]-L-cysteine + N(6)-ubiquitinyl-[acceptor protein]-L-lysine.</text>
        <dbReference type="EC" id="2.3.2.26"/>
    </reaction>
</comment>
<evidence type="ECO:0000256" key="6">
    <source>
        <dbReference type="ARBA" id="ARBA00012485"/>
    </source>
</evidence>
<evidence type="ECO:0000256" key="14">
    <source>
        <dbReference type="ARBA" id="ARBA00023136"/>
    </source>
</evidence>
<organism evidence="21 22">
    <name type="scientific">Izhakiella australiensis</name>
    <dbReference type="NCBI Taxonomy" id="1926881"/>
    <lineage>
        <taxon>Bacteria</taxon>
        <taxon>Pseudomonadati</taxon>
        <taxon>Pseudomonadota</taxon>
        <taxon>Gammaproteobacteria</taxon>
        <taxon>Enterobacterales</taxon>
        <taxon>Erwiniaceae</taxon>
        <taxon>Izhakiella</taxon>
    </lineage>
</organism>
<keyword evidence="10" id="KW-0677">Repeat</keyword>
<dbReference type="Gene3D" id="2.160.20.80">
    <property type="entry name" value="E3 ubiquitin-protein ligase SopA"/>
    <property type="match status" value="1"/>
</dbReference>
<dbReference type="InterPro" id="IPR051082">
    <property type="entry name" value="Pentapeptide-BTB/POZ_domain"/>
</dbReference>
<dbReference type="Gene3D" id="1.25.40.300">
    <property type="entry name" value="Putative secreted effector protein"/>
    <property type="match status" value="1"/>
</dbReference>
<dbReference type="STRING" id="1926881.BTJ39_02230"/>
<keyword evidence="14" id="KW-0472">Membrane</keyword>
<dbReference type="Gene3D" id="1.10.4140.10">
    <property type="entry name" value="effector protein (NleL)"/>
    <property type="match status" value="1"/>
</dbReference>
<evidence type="ECO:0000256" key="5">
    <source>
        <dbReference type="ARBA" id="ARBA00006549"/>
    </source>
</evidence>
<evidence type="ECO:0000256" key="3">
    <source>
        <dbReference type="ARBA" id="ARBA00004370"/>
    </source>
</evidence>
<dbReference type="GO" id="GO:0016020">
    <property type="term" value="C:membrane"/>
    <property type="evidence" value="ECO:0007669"/>
    <property type="project" value="UniProtKB-SubCell"/>
</dbReference>
<accession>A0A1S8YSZ5</accession>
<sequence length="823" mass="89859">MLPLQARDETTRPRGILQHIVNFFTCGWVQREKSRGCDAFAEAMTAELIRQGVGTRTFTLPERMVVDCFNATVIFTQPAKNQSYSDGGENVTIEVSKNGENMWCKVPRNSFHHICKCLLLRDREGLPPTSAVLTEKCNFSGNGFAPGGINLKGVNLKQTHLEGAALEGANLKRANLKRAHLRGVNLSGANLTGANLGVADLEQADLSGANLGGANLSGAELNRANLKGANLRGANLKRYLDGFNPPKGIRLAGADLRGADLSGVDLRGGDLRGADLNGANLSAANLSGAFLRGANLEQANLKGVKLHNLRDSNDLSTIEPDLSGASLKGANLEGTDLRKATLERACLSGARLQGTRLDWAQLLSIDPDNLHCEGTLLHFPQWNDVNLDVNLNHINNTTGGSWLTRMDSIAERHASLKLHMARELVRSLRNARADPYAVALPLMDVLSKSPYSHDAEINGWMNTVCEKYLQPYNRLPLPSNEGVLNQSVNLFAQKPEMMLSHNGAFIQVIALGMSESSSPAIKAKATTLYETYLALDQIKPYCGTSFFGDFSQKPDWQDEDAINYIIVASGQDSRSGTGGAMLLSQTSLKNMLSPGLDSTWDKFYLYRGPEHCLTEGELPALGELFARDFPLFQDSYQYAHKKARFGLLLKALNLGSLHEAFVAATGKRTLTTKLVDTDSQRSLSDIFTPKLRFPAEDGRCCLNDAHYDEVIRVYGLGDAGDKDKSRTLLCLAAVFTRYSSSAIFGTEHDSPQLLRNYAYALMNKAYTLDASLLAPGVFKDWERRLLGLNGAFTCSAVLSGAMTEHINSKFPEMLADIMPPAWR</sequence>
<keyword evidence="8" id="KW-0964">Secreted</keyword>
<dbReference type="AlphaFoldDB" id="A0A1S8YSZ5"/>
<keyword evidence="13" id="KW-0843">Virulence</keyword>
<evidence type="ECO:0000256" key="7">
    <source>
        <dbReference type="ARBA" id="ARBA00021624"/>
    </source>
</evidence>
<dbReference type="InterPro" id="IPR025726">
    <property type="entry name" value="SopA-like_central"/>
</dbReference>
<keyword evidence="11" id="KW-0833">Ubl conjugation pathway</keyword>
<dbReference type="EC" id="2.3.2.26" evidence="6"/>
<dbReference type="InterPro" id="IPR048984">
    <property type="entry name" value="PipB2_N"/>
</dbReference>
<evidence type="ECO:0000313" key="22">
    <source>
        <dbReference type="Proteomes" id="UP000190667"/>
    </source>
</evidence>
<dbReference type="Pfam" id="PF21684">
    <property type="entry name" value="PipB2_N"/>
    <property type="match status" value="1"/>
</dbReference>
<keyword evidence="12" id="KW-0832">Ubl conjugation</keyword>
<dbReference type="GO" id="GO:0061630">
    <property type="term" value="F:ubiquitin protein ligase activity"/>
    <property type="evidence" value="ECO:0007669"/>
    <property type="project" value="UniProtKB-EC"/>
</dbReference>
<evidence type="ECO:0000259" key="20">
    <source>
        <dbReference type="Pfam" id="PF21684"/>
    </source>
</evidence>
<dbReference type="Pfam" id="PF13979">
    <property type="entry name" value="SopA_C"/>
    <property type="match status" value="1"/>
</dbReference>
<comment type="subcellular location">
    <subcellularLocation>
        <location evidence="2">Host cell</location>
    </subcellularLocation>
    <subcellularLocation>
        <location evidence="3">Membrane</location>
    </subcellularLocation>
    <subcellularLocation>
        <location evidence="4">Secreted</location>
    </subcellularLocation>
</comment>
<dbReference type="GO" id="GO:0016567">
    <property type="term" value="P:protein ubiquitination"/>
    <property type="evidence" value="ECO:0007669"/>
    <property type="project" value="InterPro"/>
</dbReference>
<evidence type="ECO:0000256" key="10">
    <source>
        <dbReference type="ARBA" id="ARBA00022737"/>
    </source>
</evidence>
<dbReference type="GO" id="GO:0005576">
    <property type="term" value="C:extracellular region"/>
    <property type="evidence" value="ECO:0007669"/>
    <property type="project" value="UniProtKB-SubCell"/>
</dbReference>
<keyword evidence="9" id="KW-0808">Transferase</keyword>
<dbReference type="PANTHER" id="PTHR14136">
    <property type="entry name" value="BTB_POZ DOMAIN-CONTAINING PROTEIN KCTD9"/>
    <property type="match status" value="1"/>
</dbReference>
<evidence type="ECO:0000256" key="8">
    <source>
        <dbReference type="ARBA" id="ARBA00022525"/>
    </source>
</evidence>
<protein>
    <recommendedName>
        <fullName evidence="7">E3 ubiquitin-protein ligase SopA</fullName>
        <ecNumber evidence="6">2.3.2.26</ecNumber>
    </recommendedName>
    <alternativeName>
        <fullName evidence="17">HECT-type E3 ubiquitin transferase SopA</fullName>
    </alternativeName>
    <alternativeName>
        <fullName evidence="15">Salmonella outer protein A</fullName>
    </alternativeName>
    <alternativeName>
        <fullName evidence="16">Secreted effector protein SopA</fullName>
    </alternativeName>
</protein>
<comment type="similarity">
    <text evidence="5">Belongs to the SopA E3 ligase family.</text>
</comment>
<evidence type="ECO:0000256" key="15">
    <source>
        <dbReference type="ARBA" id="ARBA00029915"/>
    </source>
</evidence>
<evidence type="ECO:0000256" key="17">
    <source>
        <dbReference type="ARBA" id="ARBA00032669"/>
    </source>
</evidence>
<dbReference type="Pfam" id="PF13981">
    <property type="entry name" value="SopA"/>
    <property type="match status" value="1"/>
</dbReference>
<reference evidence="21 22" key="1">
    <citation type="submission" date="2016-12" db="EMBL/GenBank/DDBJ databases">
        <title>Izhakiella australiana sp. nov. of genus Izhakiella isolated from Australian desert.</title>
        <authorList>
            <person name="Ji M."/>
        </authorList>
    </citation>
    <scope>NUCLEOTIDE SEQUENCE [LARGE SCALE GENOMIC DNA]</scope>
    <source>
        <strain evidence="21 22">D4N98</strain>
    </source>
</reference>
<evidence type="ECO:0000256" key="1">
    <source>
        <dbReference type="ARBA" id="ARBA00000885"/>
    </source>
</evidence>
<evidence type="ECO:0000256" key="2">
    <source>
        <dbReference type="ARBA" id="ARBA00004340"/>
    </source>
</evidence>
<dbReference type="PANTHER" id="PTHR14136:SF17">
    <property type="entry name" value="BTB_POZ DOMAIN-CONTAINING PROTEIN KCTD9"/>
    <property type="match status" value="1"/>
</dbReference>
<evidence type="ECO:0000256" key="9">
    <source>
        <dbReference type="ARBA" id="ARBA00022679"/>
    </source>
</evidence>
<dbReference type="SUPFAM" id="SSF141571">
    <property type="entry name" value="Pentapeptide repeat-like"/>
    <property type="match status" value="2"/>
</dbReference>
<dbReference type="InterPro" id="IPR001646">
    <property type="entry name" value="5peptide_repeat"/>
</dbReference>
<feature type="domain" description="E3 ubiquitin-protein ligase SopA-like catalytic" evidence="18">
    <location>
        <begin position="655"/>
        <end position="823"/>
    </location>
</feature>
<evidence type="ECO:0000256" key="4">
    <source>
        <dbReference type="ARBA" id="ARBA00004613"/>
    </source>
</evidence>
<evidence type="ECO:0000256" key="12">
    <source>
        <dbReference type="ARBA" id="ARBA00022843"/>
    </source>
</evidence>
<gene>
    <name evidence="21" type="ORF">BTJ39_02230</name>
</gene>
<keyword evidence="22" id="KW-1185">Reference proteome</keyword>
<dbReference type="Proteomes" id="UP000190667">
    <property type="component" value="Unassembled WGS sequence"/>
</dbReference>
<evidence type="ECO:0000313" key="21">
    <source>
        <dbReference type="EMBL" id="OON41995.1"/>
    </source>
</evidence>
<proteinExistence type="inferred from homology"/>
<dbReference type="EMBL" id="MRUL01000001">
    <property type="protein sequence ID" value="OON41995.1"/>
    <property type="molecule type" value="Genomic_DNA"/>
</dbReference>
<evidence type="ECO:0000256" key="11">
    <source>
        <dbReference type="ARBA" id="ARBA00022786"/>
    </source>
</evidence>
<evidence type="ECO:0000256" key="13">
    <source>
        <dbReference type="ARBA" id="ARBA00023026"/>
    </source>
</evidence>
<dbReference type="Pfam" id="PF00805">
    <property type="entry name" value="Pentapeptide"/>
    <property type="match status" value="5"/>
</dbReference>
<dbReference type="GO" id="GO:0043657">
    <property type="term" value="C:host cell"/>
    <property type="evidence" value="ECO:0007669"/>
    <property type="project" value="UniProtKB-SubCell"/>
</dbReference>
<dbReference type="InterPro" id="IPR038270">
    <property type="entry name" value="SopA-like_catalytic_sf"/>
</dbReference>
<dbReference type="InterPro" id="IPR025725">
    <property type="entry name" value="SopA-like_cat"/>
</dbReference>
<feature type="domain" description="E3 ubiquitin ligase SopA-like central" evidence="19">
    <location>
        <begin position="416"/>
        <end position="542"/>
    </location>
</feature>
<dbReference type="Gene3D" id="3.30.2450.10">
    <property type="entry name" value="Secreted effector protein pipB2"/>
    <property type="match status" value="1"/>
</dbReference>
<dbReference type="Gene3D" id="3.40.1850.10">
    <property type="entry name" value="HECT-like ubiquitin ligase"/>
    <property type="match status" value="1"/>
</dbReference>
<name>A0A1S8YSZ5_9GAMM</name>
<evidence type="ECO:0000256" key="16">
    <source>
        <dbReference type="ARBA" id="ARBA00030158"/>
    </source>
</evidence>